<organism evidence="2 3">
    <name type="scientific">Clostridium mobile</name>
    <dbReference type="NCBI Taxonomy" id="2841512"/>
    <lineage>
        <taxon>Bacteria</taxon>
        <taxon>Bacillati</taxon>
        <taxon>Bacillota</taxon>
        <taxon>Clostridia</taxon>
        <taxon>Eubacteriales</taxon>
        <taxon>Clostridiaceae</taxon>
        <taxon>Clostridium</taxon>
    </lineage>
</organism>
<proteinExistence type="predicted"/>
<name>A0ABS6EKS1_9CLOT</name>
<sequence>MLRNKKFYINLSLTTGILLSLCSYARAAEVNKDIEDIHKIWNIKFNQDVNFDDETKREITIKDSHENILETEINLKNGKTIIVSSPKEGYKVGETYTLNIGGKVHSKDLKPIKAPKSYIFRIKEKTADYKHKEEVNTTISTAINALRNGAETEWEVIALAKAGKTIPDTYVKRIEADFKKSNGVLDQPTDYERIVLGLLAAKADPTNIGGYNLIEKIYNNEDLESQGINAYIYGLIALDSKEYSVPDSAVWTREKLINVILDERTKDKGWDFAGIKADPDMTGMALIALAPYKDIPKVKKAIDEGVEKLISLQKESGAFASYNVENTESISQVIMGLCANGIDPTDSRFIKNGKTMIDALMTFKTADGGFSHLKNGRNDVKATEQALLALQAYKNLKEKNSVSIY</sequence>
<feature type="chain" id="PRO_5047330518" evidence="1">
    <location>
        <begin position="28"/>
        <end position="405"/>
    </location>
</feature>
<reference evidence="2 3" key="1">
    <citation type="submission" date="2021-06" db="EMBL/GenBank/DDBJ databases">
        <authorList>
            <person name="Sun Q."/>
            <person name="Li D."/>
        </authorList>
    </citation>
    <scope>NUCLEOTIDE SEQUENCE [LARGE SCALE GENOMIC DNA]</scope>
    <source>
        <strain evidence="2 3">MSJ-11</strain>
    </source>
</reference>
<evidence type="ECO:0000313" key="2">
    <source>
        <dbReference type="EMBL" id="MBU5485615.1"/>
    </source>
</evidence>
<gene>
    <name evidence="2" type="ORF">KQI86_14945</name>
</gene>
<keyword evidence="1" id="KW-0732">Signal</keyword>
<evidence type="ECO:0000256" key="1">
    <source>
        <dbReference type="SAM" id="SignalP"/>
    </source>
</evidence>
<accession>A0ABS6EKS1</accession>
<dbReference type="RefSeq" id="WP_216440144.1">
    <property type="nucleotide sequence ID" value="NZ_JAHLQF010000003.1"/>
</dbReference>
<dbReference type="EMBL" id="JAHLQF010000003">
    <property type="protein sequence ID" value="MBU5485615.1"/>
    <property type="molecule type" value="Genomic_DNA"/>
</dbReference>
<feature type="signal peptide" evidence="1">
    <location>
        <begin position="1"/>
        <end position="27"/>
    </location>
</feature>
<dbReference type="Proteomes" id="UP000726170">
    <property type="component" value="Unassembled WGS sequence"/>
</dbReference>
<evidence type="ECO:0000313" key="3">
    <source>
        <dbReference type="Proteomes" id="UP000726170"/>
    </source>
</evidence>
<keyword evidence="3" id="KW-1185">Reference proteome</keyword>
<protein>
    <submittedName>
        <fullName evidence="2">Uncharacterized protein</fullName>
    </submittedName>
</protein>
<comment type="caution">
    <text evidence="2">The sequence shown here is derived from an EMBL/GenBank/DDBJ whole genome shotgun (WGS) entry which is preliminary data.</text>
</comment>